<gene>
    <name evidence="1" type="ORF">OZSIB_1960</name>
</gene>
<evidence type="ECO:0000313" key="2">
    <source>
        <dbReference type="Proteomes" id="UP000252355"/>
    </source>
</evidence>
<evidence type="ECO:0008006" key="3">
    <source>
        <dbReference type="Google" id="ProtNLM"/>
    </source>
</evidence>
<sequence>MTLHCLVAYPGLEQAPAVVAVKCLPDLLKAHPEGLYRYPFLFETPGADEVKRALPTGTLPVTGPLVITHATRRAADLLLEEAACEGLTIQLEVEGNRLPELPARAELEALLKKDTTLVIIDGKTYKPGTEVLGFQHVYDDTVRFIDQLKKLGIPQDALLLLATAEEISVEVHPGVFGLGLDPRVPTLFTALLQRLGGIKRGPRGLLKTADRTLLLSTTRATQPILVPGSVHPALHRPKVGVGPSHFAYGIAAFSDFCGKKRTLDECLKEVKTWLKFIETEVAAVPKLKETLTSLEPLEAPRAAPTATGPGGAEVAAGEAAASGPATLAPGGFRPFAQEIRDLPPAWEAPAAGLLSPWAEWNRALGGGLAVPSLHLVAGAREEGKASLLINLAVHATRQASVLYISRDHGIPEVAARLGAWAAKTSLTDLALKRATPGPEAAPARDKLAAGLTAALGGVGDHLYFRGADSTIDPFDLDGLAQLIKMLPVDRPRLLALESLPAEAVGPQAARSDLPARLARLARDLETVIVLSLHTPVTALPRPHLIDGPDLDLLAVWQPHAESITHVQSEKINLKKFLAMSQGKVDPAVAEKLEVRFLQGAGGLRLKSDTFSLWRVIHARRGTRQAILALYQRDLQRFIEGPTLPLGRP</sequence>
<name>A0A367ZKL0_9BACT</name>
<proteinExistence type="predicted"/>
<evidence type="ECO:0000313" key="1">
    <source>
        <dbReference type="EMBL" id="RCK77922.1"/>
    </source>
</evidence>
<protein>
    <recommendedName>
        <fullName evidence="3">SF4 helicase domain-containing protein</fullName>
    </recommendedName>
</protein>
<dbReference type="EMBL" id="QOQW01000030">
    <property type="protein sequence ID" value="RCK77922.1"/>
    <property type="molecule type" value="Genomic_DNA"/>
</dbReference>
<accession>A0A367ZKL0</accession>
<dbReference type="InterPro" id="IPR027417">
    <property type="entry name" value="P-loop_NTPase"/>
</dbReference>
<dbReference type="Proteomes" id="UP000252355">
    <property type="component" value="Unassembled WGS sequence"/>
</dbReference>
<dbReference type="SUPFAM" id="SSF52540">
    <property type="entry name" value="P-loop containing nucleoside triphosphate hydrolases"/>
    <property type="match status" value="1"/>
</dbReference>
<reference evidence="1 2" key="1">
    <citation type="submission" date="2018-05" db="EMBL/GenBank/DDBJ databases">
        <title>A metagenomic window into the 2 km-deep terrestrial subsurface aquifer revealed taxonomically and functionally diverse microbial community comprising novel uncultured bacterial lineages.</title>
        <authorList>
            <person name="Kadnikov V.V."/>
            <person name="Mardanov A.V."/>
            <person name="Beletsky A.V."/>
            <person name="Banks D."/>
            <person name="Pimenov N.V."/>
            <person name="Frank Y.A."/>
            <person name="Karnachuk O.V."/>
            <person name="Ravin N.V."/>
        </authorList>
    </citation>
    <scope>NUCLEOTIDE SEQUENCE [LARGE SCALE GENOMIC DNA]</scope>
    <source>
        <strain evidence="1">BY5</strain>
    </source>
</reference>
<dbReference type="Gene3D" id="3.40.50.300">
    <property type="entry name" value="P-loop containing nucleotide triphosphate hydrolases"/>
    <property type="match status" value="1"/>
</dbReference>
<comment type="caution">
    <text evidence="1">The sequence shown here is derived from an EMBL/GenBank/DDBJ whole genome shotgun (WGS) entry which is preliminary data.</text>
</comment>
<dbReference type="AlphaFoldDB" id="A0A367ZKL0"/>
<organism evidence="1 2">
    <name type="scientific">Candidatus Ozemobacter sibiricus</name>
    <dbReference type="NCBI Taxonomy" id="2268124"/>
    <lineage>
        <taxon>Bacteria</taxon>
        <taxon>Candidatus Ozemobacteria</taxon>
        <taxon>Candidatus Ozemobacterales</taxon>
        <taxon>Candidatus Ozemobacteraceae</taxon>
        <taxon>Candidatus Ozemobacter</taxon>
    </lineage>
</organism>